<dbReference type="InterPro" id="IPR024962">
    <property type="entry name" value="YukD-like"/>
</dbReference>
<dbReference type="NCBIfam" id="TIGR03920">
    <property type="entry name" value="T7SS_EccD"/>
    <property type="match status" value="1"/>
</dbReference>
<dbReference type="PIRSF" id="PIRSF017804">
    <property type="entry name" value="Secretion_EccD1"/>
    <property type="match status" value="1"/>
</dbReference>
<dbReference type="EMBL" id="SLXQ01000004">
    <property type="protein sequence ID" value="TCP53593.1"/>
    <property type="molecule type" value="Genomic_DNA"/>
</dbReference>
<feature type="transmembrane region" description="Helical" evidence="7">
    <location>
        <begin position="264"/>
        <end position="284"/>
    </location>
</feature>
<keyword evidence="5 7" id="KW-1133">Transmembrane helix</keyword>
<dbReference type="Pfam" id="PF19053">
    <property type="entry name" value="EccD"/>
    <property type="match status" value="1"/>
</dbReference>
<evidence type="ECO:0000256" key="7">
    <source>
        <dbReference type="SAM" id="Phobius"/>
    </source>
</evidence>
<evidence type="ECO:0000313" key="9">
    <source>
        <dbReference type="EMBL" id="TCP53593.1"/>
    </source>
</evidence>
<evidence type="ECO:0000256" key="5">
    <source>
        <dbReference type="ARBA" id="ARBA00022989"/>
    </source>
</evidence>
<dbReference type="GO" id="GO:0005886">
    <property type="term" value="C:plasma membrane"/>
    <property type="evidence" value="ECO:0007669"/>
    <property type="project" value="UniProtKB-SubCell"/>
</dbReference>
<comment type="subcellular location">
    <subcellularLocation>
        <location evidence="1">Cell membrane</location>
        <topology evidence="1">Multi-pass membrane protein</topology>
    </subcellularLocation>
</comment>
<keyword evidence="6 7" id="KW-0472">Membrane</keyword>
<keyword evidence="4 7" id="KW-0812">Transmembrane</keyword>
<reference evidence="9 10" key="1">
    <citation type="submission" date="2019-03" db="EMBL/GenBank/DDBJ databases">
        <title>Genomic Encyclopedia of Type Strains, Phase IV (KMG-IV): sequencing the most valuable type-strain genomes for metagenomic binning, comparative biology and taxonomic classification.</title>
        <authorList>
            <person name="Goeker M."/>
        </authorList>
    </citation>
    <scope>NUCLEOTIDE SEQUENCE [LARGE SCALE GENOMIC DNA]</scope>
    <source>
        <strain evidence="9 10">DSM 45765</strain>
    </source>
</reference>
<feature type="domain" description="EccD-like transmembrane" evidence="8">
    <location>
        <begin position="123"/>
        <end position="464"/>
    </location>
</feature>
<accession>A0A4R2QUE1</accession>
<feature type="transmembrane region" description="Helical" evidence="7">
    <location>
        <begin position="347"/>
        <end position="363"/>
    </location>
</feature>
<dbReference type="AlphaFoldDB" id="A0A4R2QUE1"/>
<name>A0A4R2QUE1_9PSEU</name>
<gene>
    <name evidence="9" type="ORF">EV191_104160</name>
</gene>
<feature type="transmembrane region" description="Helical" evidence="7">
    <location>
        <begin position="435"/>
        <end position="461"/>
    </location>
</feature>
<protein>
    <submittedName>
        <fullName evidence="9">Type VII secretion integral membrane protein EccD</fullName>
    </submittedName>
</protein>
<dbReference type="Proteomes" id="UP000294911">
    <property type="component" value="Unassembled WGS sequence"/>
</dbReference>
<dbReference type="OrthoDB" id="4775372at2"/>
<feature type="transmembrane region" description="Helical" evidence="7">
    <location>
        <begin position="211"/>
        <end position="231"/>
    </location>
</feature>
<evidence type="ECO:0000256" key="1">
    <source>
        <dbReference type="ARBA" id="ARBA00004651"/>
    </source>
</evidence>
<evidence type="ECO:0000256" key="4">
    <source>
        <dbReference type="ARBA" id="ARBA00022692"/>
    </source>
</evidence>
<feature type="transmembrane region" description="Helical" evidence="7">
    <location>
        <begin position="323"/>
        <end position="341"/>
    </location>
</feature>
<dbReference type="InterPro" id="IPR044049">
    <property type="entry name" value="EccD_transm"/>
</dbReference>
<dbReference type="InterPro" id="IPR006707">
    <property type="entry name" value="T7SS_EccD"/>
</dbReference>
<dbReference type="Pfam" id="PF08817">
    <property type="entry name" value="YukD"/>
    <property type="match status" value="1"/>
</dbReference>
<feature type="transmembrane region" description="Helical" evidence="7">
    <location>
        <begin position="238"/>
        <end position="258"/>
    </location>
</feature>
<evidence type="ECO:0000256" key="6">
    <source>
        <dbReference type="ARBA" id="ARBA00023136"/>
    </source>
</evidence>
<comment type="caution">
    <text evidence="9">The sequence shown here is derived from an EMBL/GenBank/DDBJ whole genome shotgun (WGS) entry which is preliminary data.</text>
</comment>
<sequence length="469" mass="48699">MTSPTSTVGTSLARVTIGTPKRWMDVALPEHVPVAELLPYILRHAGEDAADTGEAHGGWLLRRPTGEALSSNQTLGGQKILDGEILQLVPGRLEWPELEYDDVVESIASGARRYGRSWGRTATRRCGLAACGVLLLVGTLVTLSFEPPWLVPGLVLLGAAVVLMALGVVISRAVPDARAGAVFGGAALPYAFLGGYLIAGPSYADVLNFGAPQLLLAAVSALVFGIVGYVGIAALSRLFAAAIAVGLLGMIGAAFGTFLEADAAAAVTLTFGIGLLPGYPLLAIRLGRIPLPALPQRSSELLEDHTPPKPATVYAAAARTDELLSGLLTGLAIVSVVAAWPLAMHGGATRLFLLLAAAVALLLRARLFAVLRQRLPLLISGTLVAIFLILVLITGADNNAIRALFLLGVGGIATLISFAGLTYSKKNPSPYLGRFADVFDVLAIVALVPLACYMAGFYTYVQGLLAGIG</sequence>
<keyword evidence="3" id="KW-1003">Cell membrane</keyword>
<comment type="similarity">
    <text evidence="2">Belongs to the EccD/Snm4 family.</text>
</comment>
<evidence type="ECO:0000259" key="8">
    <source>
        <dbReference type="Pfam" id="PF19053"/>
    </source>
</evidence>
<dbReference type="Gene3D" id="3.10.20.90">
    <property type="entry name" value="Phosphatidylinositol 3-kinase Catalytic Subunit, Chain A, domain 1"/>
    <property type="match status" value="1"/>
</dbReference>
<evidence type="ECO:0000313" key="10">
    <source>
        <dbReference type="Proteomes" id="UP000294911"/>
    </source>
</evidence>
<dbReference type="RefSeq" id="WP_132877309.1">
    <property type="nucleotide sequence ID" value="NZ_SLXQ01000004.1"/>
</dbReference>
<evidence type="ECO:0000256" key="2">
    <source>
        <dbReference type="ARBA" id="ARBA00006162"/>
    </source>
</evidence>
<keyword evidence="10" id="KW-1185">Reference proteome</keyword>
<evidence type="ECO:0000256" key="3">
    <source>
        <dbReference type="ARBA" id="ARBA00022475"/>
    </source>
</evidence>
<proteinExistence type="inferred from homology"/>
<feature type="transmembrane region" description="Helical" evidence="7">
    <location>
        <begin position="400"/>
        <end position="423"/>
    </location>
</feature>
<feature type="transmembrane region" description="Helical" evidence="7">
    <location>
        <begin position="181"/>
        <end position="199"/>
    </location>
</feature>
<feature type="transmembrane region" description="Helical" evidence="7">
    <location>
        <begin position="375"/>
        <end position="394"/>
    </location>
</feature>
<feature type="transmembrane region" description="Helical" evidence="7">
    <location>
        <begin position="126"/>
        <end position="143"/>
    </location>
</feature>
<feature type="transmembrane region" description="Helical" evidence="7">
    <location>
        <begin position="149"/>
        <end position="169"/>
    </location>
</feature>
<organism evidence="9 10">
    <name type="scientific">Tamaricihabitans halophyticus</name>
    <dbReference type="NCBI Taxonomy" id="1262583"/>
    <lineage>
        <taxon>Bacteria</taxon>
        <taxon>Bacillati</taxon>
        <taxon>Actinomycetota</taxon>
        <taxon>Actinomycetes</taxon>
        <taxon>Pseudonocardiales</taxon>
        <taxon>Pseudonocardiaceae</taxon>
        <taxon>Tamaricihabitans</taxon>
    </lineage>
</organism>